<dbReference type="Proteomes" id="UP001589788">
    <property type="component" value="Unassembled WGS sequence"/>
</dbReference>
<reference evidence="1 2" key="1">
    <citation type="submission" date="2024-09" db="EMBL/GenBank/DDBJ databases">
        <authorList>
            <person name="Sun Q."/>
            <person name="Mori K."/>
        </authorList>
    </citation>
    <scope>NUCLEOTIDE SEQUENCE [LARGE SCALE GENOMIC DNA]</scope>
    <source>
        <strain evidence="1 2">JCM 15389</strain>
    </source>
</reference>
<keyword evidence="2" id="KW-1185">Reference proteome</keyword>
<sequence length="489" mass="49668">MALVLALSVAAVVLVVSTGTMTVVMGTASTVSAHLAQVAATQAAASGLAQAEQTVQAAIAAGNPELPCAVAGSAPGGSLPEVYEVGITYYQKLQGTSPSGPLACSNGEAPNQPIGAVAFSASGQGGRATGQLGATEAIFSLDQVQESFAGGYGVYVNTGTTFDNQFTTESTLGTVFVNGPVQCDNATDLEGNLVANGTVAMTNACTIQGTLTANGNVSVTTSSPVLDGLASVVGDLTFSNPGSPEPQFRGGAVVSKTASTTDGQPITTNVAGTLTQDAVVAFPPPPPFPQVTWDPAAWQAAGYQVVTYTDTSNCGSYYGLPSGGGVPSNTSGVYTDFFAADQLTAPEVLYTTCPLDLYGQVTMQIGAPFAVVDPAGFDFSNQTTFESLTSNPERLELIVPSCSSGCSGQLVFSNQTTFGTTSNPLQTLLYTPNEASFSNELSLSGQVVVGSTGALQNEILFNLEPFLDVPGTTNPVVQLSPVERYVASG</sequence>
<evidence type="ECO:0008006" key="3">
    <source>
        <dbReference type="Google" id="ProtNLM"/>
    </source>
</evidence>
<comment type="caution">
    <text evidence="1">The sequence shown here is derived from an EMBL/GenBank/DDBJ whole genome shotgun (WGS) entry which is preliminary data.</text>
</comment>
<name>A0ABV6C492_9ACTN</name>
<organism evidence="1 2">
    <name type="scientific">Aciditerrimonas ferrireducens</name>
    <dbReference type="NCBI Taxonomy" id="667306"/>
    <lineage>
        <taxon>Bacteria</taxon>
        <taxon>Bacillati</taxon>
        <taxon>Actinomycetota</taxon>
        <taxon>Acidimicrobiia</taxon>
        <taxon>Acidimicrobiales</taxon>
        <taxon>Acidimicrobiaceae</taxon>
        <taxon>Aciditerrimonas</taxon>
    </lineage>
</organism>
<dbReference type="EMBL" id="JBHLYQ010000048">
    <property type="protein sequence ID" value="MFC0081797.1"/>
    <property type="molecule type" value="Genomic_DNA"/>
</dbReference>
<evidence type="ECO:0000313" key="1">
    <source>
        <dbReference type="EMBL" id="MFC0081797.1"/>
    </source>
</evidence>
<proteinExistence type="predicted"/>
<accession>A0ABV6C492</accession>
<gene>
    <name evidence="1" type="ORF">ACFFRE_06515</name>
</gene>
<dbReference type="RefSeq" id="WP_377789079.1">
    <property type="nucleotide sequence ID" value="NZ_JBHLYQ010000048.1"/>
</dbReference>
<protein>
    <recommendedName>
        <fullName evidence="3">Flp pilus-assembly TadG-like N-terminal domain-containing protein</fullName>
    </recommendedName>
</protein>
<evidence type="ECO:0000313" key="2">
    <source>
        <dbReference type="Proteomes" id="UP001589788"/>
    </source>
</evidence>